<dbReference type="Pfam" id="PF13744">
    <property type="entry name" value="HTH_37"/>
    <property type="match status" value="1"/>
</dbReference>
<name>A0A1U7CMN9_9BACT</name>
<dbReference type="OrthoDB" id="287543at2"/>
<sequence>MGRKSRFASAALEHAYATFVGSDKKRAAAFEKELANAEIGRQIYDLRTNAGLTQSELAKAVGTTASVISRLEDADYDGHSLAMLRRIARALDHRVEIRFLPMKDASRPA</sequence>
<dbReference type="AlphaFoldDB" id="A0A1U7CMN9"/>
<keyword evidence="3" id="KW-1185">Reference proteome</keyword>
<reference evidence="3" key="1">
    <citation type="submission" date="2016-12" db="EMBL/GenBank/DDBJ databases">
        <title>Comparative genomics of four Isosphaeraceae planctomycetes: a common pool of plasmids and glycoside hydrolase genes.</title>
        <authorList>
            <person name="Ivanova A."/>
        </authorList>
    </citation>
    <scope>NUCLEOTIDE SEQUENCE [LARGE SCALE GENOMIC DNA]</scope>
    <source>
        <strain evidence="3">PX4</strain>
    </source>
</reference>
<dbReference type="Proteomes" id="UP000186309">
    <property type="component" value="Chromosome"/>
</dbReference>
<dbReference type="KEGG" id="pbor:BSF38_01653"/>
<dbReference type="Gene3D" id="1.10.260.40">
    <property type="entry name" value="lambda repressor-like DNA-binding domains"/>
    <property type="match status" value="1"/>
</dbReference>
<dbReference type="EMBL" id="CP019082">
    <property type="protein sequence ID" value="APW60187.1"/>
    <property type="molecule type" value="Genomic_DNA"/>
</dbReference>
<proteinExistence type="predicted"/>
<dbReference type="SUPFAM" id="SSF47413">
    <property type="entry name" value="lambda repressor-like DNA-binding domains"/>
    <property type="match status" value="1"/>
</dbReference>
<evidence type="ECO:0000259" key="1">
    <source>
        <dbReference type="PROSITE" id="PS50943"/>
    </source>
</evidence>
<dbReference type="SMART" id="SM00530">
    <property type="entry name" value="HTH_XRE"/>
    <property type="match status" value="1"/>
</dbReference>
<dbReference type="PROSITE" id="PS50943">
    <property type="entry name" value="HTH_CROC1"/>
    <property type="match status" value="1"/>
</dbReference>
<dbReference type="CDD" id="cd00093">
    <property type="entry name" value="HTH_XRE"/>
    <property type="match status" value="1"/>
</dbReference>
<accession>A0A1U7CMN9</accession>
<feature type="domain" description="HTH cro/C1-type" evidence="1">
    <location>
        <begin position="43"/>
        <end position="98"/>
    </location>
</feature>
<dbReference type="STRING" id="1387353.BSF38_01653"/>
<dbReference type="GO" id="GO:0003677">
    <property type="term" value="F:DNA binding"/>
    <property type="evidence" value="ECO:0007669"/>
    <property type="project" value="InterPro"/>
</dbReference>
<organism evidence="2 3">
    <name type="scientific">Paludisphaera borealis</name>
    <dbReference type="NCBI Taxonomy" id="1387353"/>
    <lineage>
        <taxon>Bacteria</taxon>
        <taxon>Pseudomonadati</taxon>
        <taxon>Planctomycetota</taxon>
        <taxon>Planctomycetia</taxon>
        <taxon>Isosphaerales</taxon>
        <taxon>Isosphaeraceae</taxon>
        <taxon>Paludisphaera</taxon>
    </lineage>
</organism>
<gene>
    <name evidence="2" type="ORF">BSF38_01653</name>
</gene>
<evidence type="ECO:0000313" key="3">
    <source>
        <dbReference type="Proteomes" id="UP000186309"/>
    </source>
</evidence>
<dbReference type="InterPro" id="IPR001387">
    <property type="entry name" value="Cro/C1-type_HTH"/>
</dbReference>
<dbReference type="InterPro" id="IPR010982">
    <property type="entry name" value="Lambda_DNA-bd_dom_sf"/>
</dbReference>
<evidence type="ECO:0000313" key="2">
    <source>
        <dbReference type="EMBL" id="APW60187.1"/>
    </source>
</evidence>
<protein>
    <recommendedName>
        <fullName evidence="1">HTH cro/C1-type domain-containing protein</fullName>
    </recommendedName>
</protein>
<dbReference type="InterPro" id="IPR039554">
    <property type="entry name" value="HigA2-like_HTH"/>
</dbReference>